<keyword evidence="14" id="KW-1185">Reference proteome</keyword>
<evidence type="ECO:0000256" key="7">
    <source>
        <dbReference type="ARBA" id="ARBA00023237"/>
    </source>
</evidence>
<dbReference type="Pfam" id="PF07715">
    <property type="entry name" value="Plug"/>
    <property type="match status" value="1"/>
</dbReference>
<evidence type="ECO:0000256" key="4">
    <source>
        <dbReference type="ARBA" id="ARBA00022692"/>
    </source>
</evidence>
<accession>A0A501XIT6</accession>
<evidence type="ECO:0000313" key="14">
    <source>
        <dbReference type="Proteomes" id="UP000319897"/>
    </source>
</evidence>
<evidence type="ECO:0000259" key="11">
    <source>
        <dbReference type="Pfam" id="PF00593"/>
    </source>
</evidence>
<organism evidence="13 14">
    <name type="scientific">Sandaracinobacter neustonicus</name>
    <dbReference type="NCBI Taxonomy" id="1715348"/>
    <lineage>
        <taxon>Bacteria</taxon>
        <taxon>Pseudomonadati</taxon>
        <taxon>Pseudomonadota</taxon>
        <taxon>Alphaproteobacteria</taxon>
        <taxon>Sphingomonadales</taxon>
        <taxon>Sphingosinicellaceae</taxon>
        <taxon>Sandaracinobacter</taxon>
    </lineage>
</organism>
<name>A0A501XIT6_9SPHN</name>
<dbReference type="InterPro" id="IPR012910">
    <property type="entry name" value="Plug_dom"/>
</dbReference>
<reference evidence="13 14" key="1">
    <citation type="submission" date="2019-06" db="EMBL/GenBank/DDBJ databases">
        <authorList>
            <person name="Lee I."/>
            <person name="Jang G.I."/>
            <person name="Hwang C.Y."/>
        </authorList>
    </citation>
    <scope>NUCLEOTIDE SEQUENCE [LARGE SCALE GENOMIC DNA]</scope>
    <source>
        <strain evidence="13 14">PAMC 28131</strain>
    </source>
</reference>
<dbReference type="Gene3D" id="2.40.170.20">
    <property type="entry name" value="TonB-dependent receptor, beta-barrel domain"/>
    <property type="match status" value="1"/>
</dbReference>
<dbReference type="Pfam" id="PF00593">
    <property type="entry name" value="TonB_dep_Rec_b-barrel"/>
    <property type="match status" value="1"/>
</dbReference>
<evidence type="ECO:0000256" key="6">
    <source>
        <dbReference type="ARBA" id="ARBA00023136"/>
    </source>
</evidence>
<keyword evidence="6 8" id="KW-0472">Membrane</keyword>
<dbReference type="AlphaFoldDB" id="A0A501XIT6"/>
<dbReference type="InterPro" id="IPR039426">
    <property type="entry name" value="TonB-dep_rcpt-like"/>
</dbReference>
<dbReference type="RefSeq" id="WP_140928488.1">
    <property type="nucleotide sequence ID" value="NZ_VFSU01000026.1"/>
</dbReference>
<dbReference type="InterPro" id="IPR037066">
    <property type="entry name" value="Plug_dom_sf"/>
</dbReference>
<keyword evidence="10" id="KW-0732">Signal</keyword>
<evidence type="ECO:0000256" key="5">
    <source>
        <dbReference type="ARBA" id="ARBA00023077"/>
    </source>
</evidence>
<evidence type="ECO:0000256" key="3">
    <source>
        <dbReference type="ARBA" id="ARBA00022452"/>
    </source>
</evidence>
<dbReference type="OrthoDB" id="7051241at2"/>
<sequence length="951" mass="102152">MQTRAFRIHAARRKASALLATTILTAAFAPHAALAQSSSTTSTTDNEDIIVTGSQIARSGFETPTPVTVVGIEDFQRVATPNIADALNQMPALKASATPQSSTNLSKIAGANYLDLRGLTYLRTLTLVDGKRYMPVSPEGVINVNNIPQAVIGSVEVVTGGASAVYGSDAVAGVVNFKLDDKLDGVRSNAQFGISKYGDRENWLGSVAMGKSFGGGRGHILFGADYAKSEGIPRVGSRPWGNQTLINNPAYTATNNEPAYILVTDGRTSNSTYGGVINSATGTNGTALLRGITFLGNGQVGTFDYGTLTTSTTQQGGSGINNTEDLVLEQPFERWSALGKITYEISPSFNFYARVSYSGSKMVGDSIIGNDQITIQRDNVFIPAAVRTILNANPSITSFTMGRSLEDYARGYFKQDVWAWQAIGGLTGEIKNSWNYDFSFSYGKSRNKTVFMDARITAGWREAVDAIDNPATPGVVDPICRSTLTNPANGCIPLNLFGVIGDGEQEAAIANILGPSIRDWHQTQKTLDFLVRGNVVELPAGPVGFAGGIHWRNFRSETTSDPISASRPGGATVYRVGNTIPFQGTQDVWEAYGELLVPVLADLPFAEALDLNLAGRITDYKTSGQVKTWKVGVNYKINDMLRLRATRSRDIRAPNIQELFAAGQTLVFSINDTIRNETYLVSTTQGGNPYLVPEKADTFTAGVVLSPASRLRFSVDYYDIKIDGAIAALSAAQIVSSCIGGDAALCQLVTREASTEGTSPGRITGIRLAPANFQSIRTRGIDFEAAYDFDLWNGRADARVLANYQLKHEMVGVGGVVTNLVGSVAQPFIDGLNGTPRWRGQAILGFRNDMFRANVTGRYVGGGVVTRDYIATKPDVPITDPIKVNGRFYVDLSGEVGLFDVGSEGKVSLYGTILNALNNQPPITGYDGYGAPRHLFDVVGRQYTIGVRFNY</sequence>
<feature type="domain" description="TonB-dependent receptor plug" evidence="12">
    <location>
        <begin position="62"/>
        <end position="174"/>
    </location>
</feature>
<evidence type="ECO:0000259" key="12">
    <source>
        <dbReference type="Pfam" id="PF07715"/>
    </source>
</evidence>
<keyword evidence="4 8" id="KW-0812">Transmembrane</keyword>
<comment type="subcellular location">
    <subcellularLocation>
        <location evidence="1 8">Cell outer membrane</location>
        <topology evidence="1 8">Multi-pass membrane protein</topology>
    </subcellularLocation>
</comment>
<dbReference type="PROSITE" id="PS52016">
    <property type="entry name" value="TONB_DEPENDENT_REC_3"/>
    <property type="match status" value="1"/>
</dbReference>
<dbReference type="GO" id="GO:0009279">
    <property type="term" value="C:cell outer membrane"/>
    <property type="evidence" value="ECO:0007669"/>
    <property type="project" value="UniProtKB-SubCell"/>
</dbReference>
<keyword evidence="7 8" id="KW-0998">Cell outer membrane</keyword>
<proteinExistence type="inferred from homology"/>
<evidence type="ECO:0000256" key="1">
    <source>
        <dbReference type="ARBA" id="ARBA00004571"/>
    </source>
</evidence>
<evidence type="ECO:0000256" key="8">
    <source>
        <dbReference type="PROSITE-ProRule" id="PRU01360"/>
    </source>
</evidence>
<dbReference type="SUPFAM" id="SSF56935">
    <property type="entry name" value="Porins"/>
    <property type="match status" value="1"/>
</dbReference>
<dbReference type="InterPro" id="IPR036942">
    <property type="entry name" value="Beta-barrel_TonB_sf"/>
</dbReference>
<evidence type="ECO:0000256" key="2">
    <source>
        <dbReference type="ARBA" id="ARBA00022448"/>
    </source>
</evidence>
<dbReference type="PANTHER" id="PTHR47234:SF3">
    <property type="entry name" value="SECRETIN_TONB SHORT N-TERMINAL DOMAIN-CONTAINING PROTEIN"/>
    <property type="match status" value="1"/>
</dbReference>
<feature type="chain" id="PRO_5021186918" evidence="10">
    <location>
        <begin position="36"/>
        <end position="951"/>
    </location>
</feature>
<evidence type="ECO:0000313" key="13">
    <source>
        <dbReference type="EMBL" id="TPE60552.1"/>
    </source>
</evidence>
<dbReference type="EMBL" id="VFSU01000026">
    <property type="protein sequence ID" value="TPE60552.1"/>
    <property type="molecule type" value="Genomic_DNA"/>
</dbReference>
<dbReference type="InterPro" id="IPR000531">
    <property type="entry name" value="Beta-barrel_TonB"/>
</dbReference>
<keyword evidence="13" id="KW-0675">Receptor</keyword>
<feature type="domain" description="TonB-dependent receptor-like beta-barrel" evidence="11">
    <location>
        <begin position="409"/>
        <end position="894"/>
    </location>
</feature>
<comment type="similarity">
    <text evidence="8 9">Belongs to the TonB-dependent receptor family.</text>
</comment>
<feature type="signal peptide" evidence="10">
    <location>
        <begin position="1"/>
        <end position="35"/>
    </location>
</feature>
<dbReference type="Gene3D" id="2.170.130.10">
    <property type="entry name" value="TonB-dependent receptor, plug domain"/>
    <property type="match status" value="1"/>
</dbReference>
<keyword evidence="2 8" id="KW-0813">Transport</keyword>
<protein>
    <submittedName>
        <fullName evidence="13">TonB-dependent receptor</fullName>
    </submittedName>
</protein>
<gene>
    <name evidence="13" type="ORF">FJQ54_11185</name>
</gene>
<evidence type="ECO:0000256" key="9">
    <source>
        <dbReference type="RuleBase" id="RU003357"/>
    </source>
</evidence>
<keyword evidence="5 9" id="KW-0798">TonB box</keyword>
<evidence type="ECO:0000256" key="10">
    <source>
        <dbReference type="SAM" id="SignalP"/>
    </source>
</evidence>
<comment type="caution">
    <text evidence="13">The sequence shown here is derived from an EMBL/GenBank/DDBJ whole genome shotgun (WGS) entry which is preliminary data.</text>
</comment>
<dbReference type="Proteomes" id="UP000319897">
    <property type="component" value="Unassembled WGS sequence"/>
</dbReference>
<dbReference type="PANTHER" id="PTHR47234">
    <property type="match status" value="1"/>
</dbReference>
<keyword evidence="3 8" id="KW-1134">Transmembrane beta strand</keyword>